<comment type="catalytic activity">
    <reaction evidence="1">
        <text>ATP + protein L-histidine = ADP + protein N-phospho-L-histidine.</text>
        <dbReference type="EC" id="2.7.13.3"/>
    </reaction>
</comment>
<dbReference type="InterPro" id="IPR036097">
    <property type="entry name" value="HisK_dim/P_sf"/>
</dbReference>
<evidence type="ECO:0000259" key="4">
    <source>
        <dbReference type="SMART" id="SM00388"/>
    </source>
</evidence>
<comment type="caution">
    <text evidence="5">The sequence shown here is derived from an EMBL/GenBank/DDBJ whole genome shotgun (WGS) entry which is preliminary data.</text>
</comment>
<dbReference type="SMART" id="SM00388">
    <property type="entry name" value="HisKA"/>
    <property type="match status" value="1"/>
</dbReference>
<dbReference type="AlphaFoldDB" id="A0A932GP41"/>
<sequence>MMETEGKRLRAVNNLSGPAQAGTPIDRIPRRLLELMALEEIGQVVVSIYDLNVVLPLVLSAALVELQAETGSIMLLDPETHQLRLAAAVGLEEYVGKTEEKGSGGGISRYVLEKGEPLLIEDIDRSVFRKVNNQKRYTTRSLISMPIKVHEEPLGVINVTNKKNRGTFTPEDLKILQIVAYQAALAIKNSRLSCQVEIIEKKFAAAEKLSLAGQFAAGIAHEIGTPLNVIRGRAQFLLMRLPPDVPYRQDLDLIVEESDRISRLVYQFLDLCRPAPCEKRLVSINEILEHVFVLLRHKIP</sequence>
<dbReference type="PANTHER" id="PTHR45569:SF1">
    <property type="entry name" value="SENSOR PROTEIN KDPD"/>
    <property type="match status" value="1"/>
</dbReference>
<accession>A0A932GP41</accession>
<feature type="domain" description="GAF" evidence="3">
    <location>
        <begin position="50"/>
        <end position="197"/>
    </location>
</feature>
<reference evidence="5" key="1">
    <citation type="submission" date="2020-07" db="EMBL/GenBank/DDBJ databases">
        <title>Huge and variable diversity of episymbiotic CPR bacteria and DPANN archaea in groundwater ecosystems.</title>
        <authorList>
            <person name="He C.Y."/>
            <person name="Keren R."/>
            <person name="Whittaker M."/>
            <person name="Farag I.F."/>
            <person name="Doudna J."/>
            <person name="Cate J.H.D."/>
            <person name="Banfield J.F."/>
        </authorList>
    </citation>
    <scope>NUCLEOTIDE SEQUENCE</scope>
    <source>
        <strain evidence="5">NC_groundwater_717_Ag_S-0.2um_59_8</strain>
    </source>
</reference>
<dbReference type="SUPFAM" id="SSF47384">
    <property type="entry name" value="Homodimeric domain of signal transducing histidine kinase"/>
    <property type="match status" value="1"/>
</dbReference>
<dbReference type="InterPro" id="IPR029016">
    <property type="entry name" value="GAF-like_dom_sf"/>
</dbReference>
<dbReference type="GO" id="GO:0005886">
    <property type="term" value="C:plasma membrane"/>
    <property type="evidence" value="ECO:0007669"/>
    <property type="project" value="TreeGrafter"/>
</dbReference>
<evidence type="ECO:0000256" key="1">
    <source>
        <dbReference type="ARBA" id="ARBA00000085"/>
    </source>
</evidence>
<dbReference type="CDD" id="cd00082">
    <property type="entry name" value="HisKA"/>
    <property type="match status" value="1"/>
</dbReference>
<feature type="non-terminal residue" evidence="5">
    <location>
        <position position="300"/>
    </location>
</feature>
<dbReference type="Pfam" id="PF13185">
    <property type="entry name" value="GAF_2"/>
    <property type="match status" value="1"/>
</dbReference>
<evidence type="ECO:0000259" key="3">
    <source>
        <dbReference type="SMART" id="SM00065"/>
    </source>
</evidence>
<dbReference type="EC" id="2.7.13.3" evidence="2"/>
<proteinExistence type="predicted"/>
<protein>
    <recommendedName>
        <fullName evidence="2">histidine kinase</fullName>
        <ecNumber evidence="2">2.7.13.3</ecNumber>
    </recommendedName>
</protein>
<dbReference type="Gene3D" id="1.10.287.130">
    <property type="match status" value="1"/>
</dbReference>
<evidence type="ECO:0000313" key="6">
    <source>
        <dbReference type="Proteomes" id="UP000741360"/>
    </source>
</evidence>
<gene>
    <name evidence="5" type="ORF">HYY65_06660</name>
</gene>
<feature type="domain" description="Signal transduction histidine kinase dimerisation/phosphoacceptor" evidence="4">
    <location>
        <begin position="211"/>
        <end position="277"/>
    </location>
</feature>
<name>A0A932GP41_UNCTE</name>
<organism evidence="5 6">
    <name type="scientific">Tectimicrobiota bacterium</name>
    <dbReference type="NCBI Taxonomy" id="2528274"/>
    <lineage>
        <taxon>Bacteria</taxon>
        <taxon>Pseudomonadati</taxon>
        <taxon>Nitrospinota/Tectimicrobiota group</taxon>
        <taxon>Candidatus Tectimicrobiota</taxon>
    </lineage>
</organism>
<dbReference type="InterPro" id="IPR052023">
    <property type="entry name" value="Histidine_kinase_KdpD"/>
</dbReference>
<evidence type="ECO:0000256" key="2">
    <source>
        <dbReference type="ARBA" id="ARBA00012438"/>
    </source>
</evidence>
<dbReference type="Pfam" id="PF00512">
    <property type="entry name" value="HisKA"/>
    <property type="match status" value="1"/>
</dbReference>
<dbReference type="Gene3D" id="3.30.450.40">
    <property type="match status" value="1"/>
</dbReference>
<evidence type="ECO:0000313" key="5">
    <source>
        <dbReference type="EMBL" id="MBI3014728.1"/>
    </source>
</evidence>
<dbReference type="SMART" id="SM00065">
    <property type="entry name" value="GAF"/>
    <property type="match status" value="1"/>
</dbReference>
<dbReference type="Proteomes" id="UP000741360">
    <property type="component" value="Unassembled WGS sequence"/>
</dbReference>
<dbReference type="SUPFAM" id="SSF55781">
    <property type="entry name" value="GAF domain-like"/>
    <property type="match status" value="1"/>
</dbReference>
<dbReference type="EMBL" id="JACPSX010000119">
    <property type="protein sequence ID" value="MBI3014728.1"/>
    <property type="molecule type" value="Genomic_DNA"/>
</dbReference>
<dbReference type="PANTHER" id="PTHR45569">
    <property type="entry name" value="SENSOR PROTEIN KDPD"/>
    <property type="match status" value="1"/>
</dbReference>
<dbReference type="InterPro" id="IPR003661">
    <property type="entry name" value="HisK_dim/P_dom"/>
</dbReference>
<dbReference type="GO" id="GO:0000155">
    <property type="term" value="F:phosphorelay sensor kinase activity"/>
    <property type="evidence" value="ECO:0007669"/>
    <property type="project" value="InterPro"/>
</dbReference>
<dbReference type="InterPro" id="IPR003018">
    <property type="entry name" value="GAF"/>
</dbReference>